<gene>
    <name evidence="6" type="ORF">MQE35_08015</name>
</gene>
<dbReference type="InterPro" id="IPR015422">
    <property type="entry name" value="PyrdxlP-dep_Trfase_small"/>
</dbReference>
<keyword evidence="7" id="KW-1185">Reference proteome</keyword>
<dbReference type="KEGG" id="fbm:MQE35_08015"/>
<dbReference type="GO" id="GO:0030170">
    <property type="term" value="F:pyridoxal phosphate binding"/>
    <property type="evidence" value="ECO:0007669"/>
    <property type="project" value="InterPro"/>
</dbReference>
<dbReference type="SUPFAM" id="SSF53383">
    <property type="entry name" value="PLP-dependent transferases"/>
    <property type="match status" value="1"/>
</dbReference>
<dbReference type="CDD" id="cd00609">
    <property type="entry name" value="AAT_like"/>
    <property type="match status" value="1"/>
</dbReference>
<evidence type="ECO:0000256" key="4">
    <source>
        <dbReference type="ARBA" id="ARBA00022898"/>
    </source>
</evidence>
<organism evidence="6 7">
    <name type="scientific">Abyssalbus ytuae</name>
    <dbReference type="NCBI Taxonomy" id="2926907"/>
    <lineage>
        <taxon>Bacteria</taxon>
        <taxon>Pseudomonadati</taxon>
        <taxon>Bacteroidota</taxon>
        <taxon>Flavobacteriia</taxon>
        <taxon>Flavobacteriales</taxon>
        <taxon>Flavobacteriaceae</taxon>
        <taxon>Abyssalbus</taxon>
    </lineage>
</organism>
<evidence type="ECO:0000259" key="5">
    <source>
        <dbReference type="Pfam" id="PF00155"/>
    </source>
</evidence>
<dbReference type="Pfam" id="PF00155">
    <property type="entry name" value="Aminotran_1_2"/>
    <property type="match status" value="1"/>
</dbReference>
<proteinExistence type="inferred from homology"/>
<dbReference type="GO" id="GO:0008483">
    <property type="term" value="F:transaminase activity"/>
    <property type="evidence" value="ECO:0007669"/>
    <property type="project" value="UniProtKB-KW"/>
</dbReference>
<evidence type="ECO:0000313" key="7">
    <source>
        <dbReference type="Proteomes" id="UP000831290"/>
    </source>
</evidence>
<keyword evidence="2 6" id="KW-0032">Aminotransferase</keyword>
<dbReference type="InterPro" id="IPR004839">
    <property type="entry name" value="Aminotransferase_I/II_large"/>
</dbReference>
<dbReference type="Gene3D" id="3.40.640.10">
    <property type="entry name" value="Type I PLP-dependent aspartate aminotransferase-like (Major domain)"/>
    <property type="match status" value="1"/>
</dbReference>
<keyword evidence="3" id="KW-0808">Transferase</keyword>
<dbReference type="RefSeq" id="WP_255845849.1">
    <property type="nucleotide sequence ID" value="NZ_CP094358.1"/>
</dbReference>
<keyword evidence="4" id="KW-0663">Pyridoxal phosphate</keyword>
<accession>A0A9E6ZNN7</accession>
<evidence type="ECO:0000256" key="1">
    <source>
        <dbReference type="ARBA" id="ARBA00007970"/>
    </source>
</evidence>
<sequence length="396" mass="44635">MKLSNNSRREWLKKGVLSVGALALTPHDIWSHRVKIAREHKLPFVFEASTFSEYTPPVIPDLDSLKARLLWNENPYGPSPKAAEAFKNAVEKGNHYSWNTLNALIQKIADKEGVNINQIMMGPGSSDLLEKTALLHFMKGGNIVTGDPCYMSLVHVATATGGKWKPIKLTSRYEHDLKAMEKAIDSETKMVYITNPNNPTATTTPAKKLYEFCERVSEKVPVFIDEAYLELSENGLQDSMAPLVAKGKNVFVSRTFSKIHGMAGLRIGYMLGNEEELKKINAITRGGMGITGPSIMAASASMDDSDFLSMCKMKIKETREYTFNLLKSKNIPYMPSETNFIIFPVDMEGDEFLQKIYDRKIAVRMFKFWDKNWCRVSMGTMDEMKLFAEAINEIIV</sequence>
<dbReference type="EMBL" id="CP094358">
    <property type="protein sequence ID" value="UOB19232.1"/>
    <property type="molecule type" value="Genomic_DNA"/>
</dbReference>
<dbReference type="InterPro" id="IPR050106">
    <property type="entry name" value="HistidinolP_aminotransfase"/>
</dbReference>
<dbReference type="AlphaFoldDB" id="A0A9E6ZNN7"/>
<dbReference type="InterPro" id="IPR015424">
    <property type="entry name" value="PyrdxlP-dep_Trfase"/>
</dbReference>
<comment type="similarity">
    <text evidence="1">Belongs to the class-II pyridoxal-phosphate-dependent aminotransferase family. Histidinol-phosphate aminotransferase subfamily.</text>
</comment>
<evidence type="ECO:0000313" key="6">
    <source>
        <dbReference type="EMBL" id="UOB19232.1"/>
    </source>
</evidence>
<name>A0A9E6ZNN7_9FLAO</name>
<dbReference type="Proteomes" id="UP000831290">
    <property type="component" value="Chromosome"/>
</dbReference>
<reference evidence="6" key="1">
    <citation type="submission" date="2022-03" db="EMBL/GenBank/DDBJ databases">
        <title>Description of Abyssus ytuae gen. nov., sp. nov., a novel member of the family Flavobacteriaceae isolated from the sediment of Mariana Trench.</title>
        <authorList>
            <person name="Zhang J."/>
            <person name="Xu X."/>
        </authorList>
    </citation>
    <scope>NUCLEOTIDE SEQUENCE</scope>
    <source>
        <strain evidence="6">MT3330</strain>
    </source>
</reference>
<feature type="domain" description="Aminotransferase class I/classII large" evidence="5">
    <location>
        <begin position="71"/>
        <end position="391"/>
    </location>
</feature>
<dbReference type="Gene3D" id="3.90.1150.10">
    <property type="entry name" value="Aspartate Aminotransferase, domain 1"/>
    <property type="match status" value="1"/>
</dbReference>
<dbReference type="PANTHER" id="PTHR43643">
    <property type="entry name" value="HISTIDINOL-PHOSPHATE AMINOTRANSFERASE 2"/>
    <property type="match status" value="1"/>
</dbReference>
<evidence type="ECO:0000256" key="3">
    <source>
        <dbReference type="ARBA" id="ARBA00022679"/>
    </source>
</evidence>
<dbReference type="PANTHER" id="PTHR43643:SF3">
    <property type="entry name" value="HISTIDINOL-PHOSPHATE AMINOTRANSFERASE"/>
    <property type="match status" value="1"/>
</dbReference>
<dbReference type="InterPro" id="IPR015421">
    <property type="entry name" value="PyrdxlP-dep_Trfase_major"/>
</dbReference>
<protein>
    <submittedName>
        <fullName evidence="6">Histidinol-phosphate aminotransferase family protein</fullName>
    </submittedName>
</protein>
<evidence type="ECO:0000256" key="2">
    <source>
        <dbReference type="ARBA" id="ARBA00022576"/>
    </source>
</evidence>